<name>A0AAN6PK77_9PEZI</name>
<proteinExistence type="predicted"/>
<evidence type="ECO:0000313" key="2">
    <source>
        <dbReference type="Proteomes" id="UP001303115"/>
    </source>
</evidence>
<accession>A0AAN6PK77</accession>
<evidence type="ECO:0000313" key="1">
    <source>
        <dbReference type="EMBL" id="KAK4039985.1"/>
    </source>
</evidence>
<gene>
    <name evidence="1" type="ORF">C8A01DRAFT_16110</name>
</gene>
<keyword evidence="2" id="KW-1185">Reference proteome</keyword>
<comment type="caution">
    <text evidence="1">The sequence shown here is derived from an EMBL/GenBank/DDBJ whole genome shotgun (WGS) entry which is preliminary data.</text>
</comment>
<dbReference type="Proteomes" id="UP001303115">
    <property type="component" value="Unassembled WGS sequence"/>
</dbReference>
<sequence length="193" mass="21368">MTDSASIFSVCPLATLATRLPSGNRSHPLAQQGTNNPEPGLREAAMHFDPDMDPLTDADSFSRVLRKGKKALDNIRREVSIKLWGADLPCIEGTRMGWPQPGVSVTADSPFLLRCRYLGFFFIHDIPAGEFRPAVVELTSEPTPVDNCIRFHAIEPDENRKRLGIASITRTTTITKRPNCLLGVKVPRPLYSL</sequence>
<dbReference type="AlphaFoldDB" id="A0AAN6PK77"/>
<reference evidence="2" key="1">
    <citation type="journal article" date="2023" name="Mol. Phylogenet. Evol.">
        <title>Genome-scale phylogeny and comparative genomics of the fungal order Sordariales.</title>
        <authorList>
            <person name="Hensen N."/>
            <person name="Bonometti L."/>
            <person name="Westerberg I."/>
            <person name="Brannstrom I.O."/>
            <person name="Guillou S."/>
            <person name="Cros-Aarteil S."/>
            <person name="Calhoun S."/>
            <person name="Haridas S."/>
            <person name="Kuo A."/>
            <person name="Mondo S."/>
            <person name="Pangilinan J."/>
            <person name="Riley R."/>
            <person name="LaButti K."/>
            <person name="Andreopoulos B."/>
            <person name="Lipzen A."/>
            <person name="Chen C."/>
            <person name="Yan M."/>
            <person name="Daum C."/>
            <person name="Ng V."/>
            <person name="Clum A."/>
            <person name="Steindorff A."/>
            <person name="Ohm R.A."/>
            <person name="Martin F."/>
            <person name="Silar P."/>
            <person name="Natvig D.O."/>
            <person name="Lalanne C."/>
            <person name="Gautier V."/>
            <person name="Ament-Velasquez S.L."/>
            <person name="Kruys A."/>
            <person name="Hutchinson M.I."/>
            <person name="Powell A.J."/>
            <person name="Barry K."/>
            <person name="Miller A.N."/>
            <person name="Grigoriev I.V."/>
            <person name="Debuchy R."/>
            <person name="Gladieux P."/>
            <person name="Hiltunen Thoren M."/>
            <person name="Johannesson H."/>
        </authorList>
    </citation>
    <scope>NUCLEOTIDE SEQUENCE [LARGE SCALE GENOMIC DNA]</scope>
    <source>
        <strain evidence="2">CBS 284.82</strain>
    </source>
</reference>
<dbReference type="EMBL" id="MU854387">
    <property type="protein sequence ID" value="KAK4039985.1"/>
    <property type="molecule type" value="Genomic_DNA"/>
</dbReference>
<protein>
    <submittedName>
        <fullName evidence="1">Uncharacterized protein</fullName>
    </submittedName>
</protein>
<organism evidence="1 2">
    <name type="scientific">Parachaetomium inaequale</name>
    <dbReference type="NCBI Taxonomy" id="2588326"/>
    <lineage>
        <taxon>Eukaryota</taxon>
        <taxon>Fungi</taxon>
        <taxon>Dikarya</taxon>
        <taxon>Ascomycota</taxon>
        <taxon>Pezizomycotina</taxon>
        <taxon>Sordariomycetes</taxon>
        <taxon>Sordariomycetidae</taxon>
        <taxon>Sordariales</taxon>
        <taxon>Chaetomiaceae</taxon>
        <taxon>Parachaetomium</taxon>
    </lineage>
</organism>